<comment type="caution">
    <text evidence="6">The sequence shown here is derived from an EMBL/GenBank/DDBJ whole genome shotgun (WGS) entry which is preliminary data.</text>
</comment>
<dbReference type="SUPFAM" id="SSF52833">
    <property type="entry name" value="Thioredoxin-like"/>
    <property type="match status" value="1"/>
</dbReference>
<keyword evidence="3 5" id="KW-0560">Oxidoreductase</keyword>
<dbReference type="FunFam" id="3.40.30.10:FF:000010">
    <property type="entry name" value="Glutathione peroxidase"/>
    <property type="match status" value="1"/>
</dbReference>
<protein>
    <recommendedName>
        <fullName evidence="5">Glutathione peroxidase</fullName>
    </recommendedName>
</protein>
<dbReference type="EMBL" id="CAKJTG010000034">
    <property type="protein sequence ID" value="CAG9610364.1"/>
    <property type="molecule type" value="Genomic_DNA"/>
</dbReference>
<evidence type="ECO:0000313" key="6">
    <source>
        <dbReference type="EMBL" id="CAG9610364.1"/>
    </source>
</evidence>
<sequence length="159" mass="17780">MSVYPFKVTTIKGEEVSLENYKGKVLLAVNTASECGLTPQYAELQKIYDQYKENGFFVLGFPCNQFGGQEPGSEEKISEFCSLNYGVSFPLFAKVDVNGENAHPLFQYLKEESPRQSESSDIEWNFAKFLINRNGQVVGRYAPSVSPIDIGDDIEKLLG</sequence>
<dbReference type="GO" id="GO:0004601">
    <property type="term" value="F:peroxidase activity"/>
    <property type="evidence" value="ECO:0007669"/>
    <property type="project" value="UniProtKB-KW"/>
</dbReference>
<dbReference type="PANTHER" id="PTHR11592">
    <property type="entry name" value="GLUTATHIONE PEROXIDASE"/>
    <property type="match status" value="1"/>
</dbReference>
<dbReference type="InterPro" id="IPR036249">
    <property type="entry name" value="Thioredoxin-like_sf"/>
</dbReference>
<gene>
    <name evidence="6" type="primary">gpx1</name>
    <name evidence="6" type="ORF">NEOCIP111885_04138</name>
</gene>
<proteinExistence type="inferred from homology"/>
<dbReference type="PANTHER" id="PTHR11592:SF78">
    <property type="entry name" value="GLUTATHIONE PEROXIDASE"/>
    <property type="match status" value="1"/>
</dbReference>
<evidence type="ECO:0000256" key="3">
    <source>
        <dbReference type="ARBA" id="ARBA00023002"/>
    </source>
</evidence>
<keyword evidence="2 5" id="KW-0575">Peroxidase</keyword>
<evidence type="ECO:0000256" key="5">
    <source>
        <dbReference type="RuleBase" id="RU000499"/>
    </source>
</evidence>
<reference evidence="6" key="1">
    <citation type="submission" date="2021-10" db="EMBL/GenBank/DDBJ databases">
        <authorList>
            <person name="Criscuolo A."/>
        </authorList>
    </citation>
    <scope>NUCLEOTIDE SEQUENCE</scope>
    <source>
        <strain evidence="6">CIP111885</strain>
    </source>
</reference>
<dbReference type="Proteomes" id="UP000789845">
    <property type="component" value="Unassembled WGS sequence"/>
</dbReference>
<dbReference type="Pfam" id="PF00255">
    <property type="entry name" value="GSHPx"/>
    <property type="match status" value="1"/>
</dbReference>
<name>A0A9C7GD64_9BACI</name>
<keyword evidence="7" id="KW-1185">Reference proteome</keyword>
<feature type="active site" evidence="4">
    <location>
        <position position="35"/>
    </location>
</feature>
<evidence type="ECO:0000256" key="1">
    <source>
        <dbReference type="ARBA" id="ARBA00006926"/>
    </source>
</evidence>
<dbReference type="InterPro" id="IPR000889">
    <property type="entry name" value="Glutathione_peroxidase"/>
</dbReference>
<evidence type="ECO:0000256" key="2">
    <source>
        <dbReference type="ARBA" id="ARBA00022559"/>
    </source>
</evidence>
<accession>A0A9C7GD64</accession>
<evidence type="ECO:0000313" key="7">
    <source>
        <dbReference type="Proteomes" id="UP000789845"/>
    </source>
</evidence>
<dbReference type="RefSeq" id="WP_230498677.1">
    <property type="nucleotide sequence ID" value="NZ_CAKJTG010000034.1"/>
</dbReference>
<dbReference type="Gene3D" id="3.40.30.10">
    <property type="entry name" value="Glutaredoxin"/>
    <property type="match status" value="1"/>
</dbReference>
<dbReference type="PROSITE" id="PS00763">
    <property type="entry name" value="GLUTATHIONE_PEROXID_2"/>
    <property type="match status" value="1"/>
</dbReference>
<dbReference type="AlphaFoldDB" id="A0A9C7GD64"/>
<comment type="similarity">
    <text evidence="1 5">Belongs to the glutathione peroxidase family.</text>
</comment>
<dbReference type="PIRSF" id="PIRSF000303">
    <property type="entry name" value="Glutathion_perox"/>
    <property type="match status" value="1"/>
</dbReference>
<evidence type="ECO:0000256" key="4">
    <source>
        <dbReference type="PIRSR" id="PIRSR000303-1"/>
    </source>
</evidence>
<dbReference type="PROSITE" id="PS51355">
    <property type="entry name" value="GLUTATHIONE_PEROXID_3"/>
    <property type="match status" value="1"/>
</dbReference>
<dbReference type="PRINTS" id="PR01011">
    <property type="entry name" value="GLUTPROXDASE"/>
</dbReference>
<organism evidence="6 7">
    <name type="scientific">Pseudoneobacillus rhizosphaerae</name>
    <dbReference type="NCBI Taxonomy" id="2880968"/>
    <lineage>
        <taxon>Bacteria</taxon>
        <taxon>Bacillati</taxon>
        <taxon>Bacillota</taxon>
        <taxon>Bacilli</taxon>
        <taxon>Bacillales</taxon>
        <taxon>Bacillaceae</taxon>
        <taxon>Pseudoneobacillus</taxon>
    </lineage>
</organism>
<dbReference type="InterPro" id="IPR029760">
    <property type="entry name" value="GPX_CS"/>
</dbReference>
<dbReference type="GO" id="GO:0034599">
    <property type="term" value="P:cellular response to oxidative stress"/>
    <property type="evidence" value="ECO:0007669"/>
    <property type="project" value="TreeGrafter"/>
</dbReference>
<dbReference type="CDD" id="cd00340">
    <property type="entry name" value="GSH_Peroxidase"/>
    <property type="match status" value="1"/>
</dbReference>